<dbReference type="SUPFAM" id="SSF53795">
    <property type="entry name" value="PEP carboxykinase-like"/>
    <property type="match status" value="1"/>
</dbReference>
<keyword evidence="2" id="KW-1185">Reference proteome</keyword>
<evidence type="ECO:0000313" key="1">
    <source>
        <dbReference type="EMBL" id="TRW91955.1"/>
    </source>
</evidence>
<proteinExistence type="predicted"/>
<dbReference type="Gene3D" id="3.40.50.300">
    <property type="entry name" value="P-loop containing nucleotide triphosphate hydrolases"/>
    <property type="match status" value="1"/>
</dbReference>
<protein>
    <recommendedName>
        <fullName evidence="3">HPr kinase/phosphorylase C-terminal domain-containing protein</fullName>
    </recommendedName>
</protein>
<dbReference type="Proteomes" id="UP000733744">
    <property type="component" value="Unassembled WGS sequence"/>
</dbReference>
<comment type="caution">
    <text evidence="1">The sequence shown here is derived from an EMBL/GenBank/DDBJ whole genome shotgun (WGS) entry which is preliminary data.</text>
</comment>
<dbReference type="RefSeq" id="WP_127028133.1">
    <property type="nucleotide sequence ID" value="NZ_RYFG02000110.1"/>
</dbReference>
<organism evidence="1 2">
    <name type="scientific">Candidatus Methylobacter oryzae</name>
    <dbReference type="NCBI Taxonomy" id="2497749"/>
    <lineage>
        <taxon>Bacteria</taxon>
        <taxon>Pseudomonadati</taxon>
        <taxon>Pseudomonadota</taxon>
        <taxon>Gammaproteobacteria</taxon>
        <taxon>Methylococcales</taxon>
        <taxon>Methylococcaceae</taxon>
        <taxon>Methylobacter</taxon>
    </lineage>
</organism>
<gene>
    <name evidence="1" type="ORF">EKO24_015825</name>
</gene>
<name>A0ABY3CAN7_9GAMM</name>
<evidence type="ECO:0000313" key="2">
    <source>
        <dbReference type="Proteomes" id="UP000733744"/>
    </source>
</evidence>
<accession>A0ABY3CAN7</accession>
<dbReference type="EMBL" id="RYFG02000110">
    <property type="protein sequence ID" value="TRW91955.1"/>
    <property type="molecule type" value="Genomic_DNA"/>
</dbReference>
<dbReference type="InterPro" id="IPR027417">
    <property type="entry name" value="P-loop_NTPase"/>
</dbReference>
<reference evidence="1 2" key="1">
    <citation type="journal article" date="2019" name="Antonie Van Leeuwenhoek">
        <title>Description of 'Ca. Methylobacter oryzae' KRF1, a novel species from the environmentally important Methylobacter clade 2.</title>
        <authorList>
            <person name="Khatri K."/>
            <person name="Mohite J.A."/>
            <person name="Pandit P.S."/>
            <person name="Bahulikar R."/>
            <person name="Rahalkar M.C."/>
        </authorList>
    </citation>
    <scope>NUCLEOTIDE SEQUENCE [LARGE SCALE GENOMIC DNA]</scope>
    <source>
        <strain evidence="1 2">KRF1</strain>
    </source>
</reference>
<sequence>MRYTAYNLSIDSEIDLPELLPVQTCNTESADVKISFGSIAPGGLTNGQRLGPFLWAAPESLWLQVPQVARFLISNGNDILIDPEPDIDEDSIRVFLLGSVFGALLLQRGHLVLHGNAIRIGDQCLVCVGRSGAGKSTLAAGFLQRGYTVLADDVVPVDNDCRAVPGFPRIKLWQDVAERLNIDTTDLRRIRPNLEKFNYPIALTADTPTLPIRWIYILNRNTVFDEVRIESIQGLQRFQPLRDNTYRVRFLDGMGLKPEHMRLCGQLAGRIHLARVAQPDNGFMLDQLIDRLLADITENP</sequence>
<evidence type="ECO:0008006" key="3">
    <source>
        <dbReference type="Google" id="ProtNLM"/>
    </source>
</evidence>